<reference evidence="2 3" key="1">
    <citation type="journal article" date="2009" name="Virus Genes">
        <title>Morphology and genome of Euproctis pseudoconspersa nucleopolyhedrovirus.</title>
        <authorList>
            <person name="Tang X.D."/>
            <person name="Xiao Q."/>
            <person name="Ma X.C."/>
            <person name="Zhu Z.R."/>
            <person name="Zhang C.X."/>
        </authorList>
    </citation>
    <scope>NUCLEOTIDE SEQUENCE [LARGE SCALE GENOMIC DNA]</scope>
    <source>
        <strain evidence="2 3">Hangzhou</strain>
    </source>
</reference>
<keyword evidence="1" id="KW-0472">Membrane</keyword>
<feature type="transmembrane region" description="Helical" evidence="1">
    <location>
        <begin position="20"/>
        <end position="49"/>
    </location>
</feature>
<evidence type="ECO:0000313" key="2">
    <source>
        <dbReference type="EMBL" id="ACO53473.1"/>
    </source>
</evidence>
<evidence type="ECO:0000313" key="3">
    <source>
        <dbReference type="Proteomes" id="UP000203846"/>
    </source>
</evidence>
<keyword evidence="1" id="KW-1133">Transmembrane helix</keyword>
<proteinExistence type="predicted"/>
<keyword evidence="1" id="KW-0812">Transmembrane</keyword>
<sequence>MQLIFFPNAIVGTFVELSSSLLFIFVLARRCAFFCTFFFSASGTQIIFFKTIRIVKKMITINTNKLINHYCYAFVV</sequence>
<dbReference type="Proteomes" id="UP000203846">
    <property type="component" value="Segment"/>
</dbReference>
<protein>
    <submittedName>
        <fullName evidence="2">Uncharacterized protein</fullName>
    </submittedName>
</protein>
<keyword evidence="3" id="KW-1185">Reference proteome</keyword>
<evidence type="ECO:0000256" key="1">
    <source>
        <dbReference type="SAM" id="Phobius"/>
    </source>
</evidence>
<dbReference type="RefSeq" id="YP_002854633.1">
    <property type="nucleotide sequence ID" value="NC_012639.1"/>
</dbReference>
<accession>C3TWT1</accession>
<organism evidence="2 3">
    <name type="scientific">Euproctis pseudoconspersa nucleopolyhedrovirus</name>
    <dbReference type="NCBI Taxonomy" id="307467"/>
    <lineage>
        <taxon>Viruses</taxon>
        <taxon>Viruses incertae sedis</taxon>
        <taxon>Naldaviricetes</taxon>
        <taxon>Lefavirales</taxon>
        <taxon>Baculoviridae</taxon>
        <taxon>Alphabaculovirus</taxon>
        <taxon>Alphabaculovirus eupseudoconspersae</taxon>
    </lineage>
</organism>
<dbReference type="KEGG" id="vg:7804689"/>
<dbReference type="GeneID" id="7804689"/>
<name>C3TWT1_9ABAC</name>
<dbReference type="EMBL" id="FJ227128">
    <property type="protein sequence ID" value="ACO53473.1"/>
    <property type="molecule type" value="Genomic_DNA"/>
</dbReference>